<protein>
    <recommendedName>
        <fullName evidence="4">Legume lectin domain-containing protein</fullName>
    </recommendedName>
</protein>
<organism evidence="5">
    <name type="scientific">Populus alba</name>
    <name type="common">White poplar</name>
    <dbReference type="NCBI Taxonomy" id="43335"/>
    <lineage>
        <taxon>Eukaryota</taxon>
        <taxon>Viridiplantae</taxon>
        <taxon>Streptophyta</taxon>
        <taxon>Embryophyta</taxon>
        <taxon>Tracheophyta</taxon>
        <taxon>Spermatophyta</taxon>
        <taxon>Magnoliopsida</taxon>
        <taxon>eudicotyledons</taxon>
        <taxon>Gunneridae</taxon>
        <taxon>Pentapetalae</taxon>
        <taxon>rosids</taxon>
        <taxon>fabids</taxon>
        <taxon>Malpighiales</taxon>
        <taxon>Salicaceae</taxon>
        <taxon>Saliceae</taxon>
        <taxon>Populus</taxon>
    </lineage>
</organism>
<evidence type="ECO:0000259" key="4">
    <source>
        <dbReference type="Pfam" id="PF00139"/>
    </source>
</evidence>
<comment type="similarity">
    <text evidence="1">Belongs to the leguminous lectin family.</text>
</comment>
<dbReference type="InterPro" id="IPR013320">
    <property type="entry name" value="ConA-like_dom_sf"/>
</dbReference>
<feature type="region of interest" description="Disordered" evidence="3">
    <location>
        <begin position="48"/>
        <end position="71"/>
    </location>
</feature>
<dbReference type="Gene3D" id="2.60.120.200">
    <property type="match status" value="1"/>
</dbReference>
<dbReference type="GO" id="GO:0030246">
    <property type="term" value="F:carbohydrate binding"/>
    <property type="evidence" value="ECO:0007669"/>
    <property type="project" value="UniProtKB-KW"/>
</dbReference>
<dbReference type="EMBL" id="RCHU01000073">
    <property type="protein sequence ID" value="TKS15880.1"/>
    <property type="molecule type" value="Genomic_DNA"/>
</dbReference>
<reference evidence="5" key="1">
    <citation type="submission" date="2018-10" db="EMBL/GenBank/DDBJ databases">
        <title>Population genomic analysis revealed the cold adaptation of white poplar.</title>
        <authorList>
            <person name="Liu Y.-J."/>
        </authorList>
    </citation>
    <scope>NUCLEOTIDE SEQUENCE [LARGE SCALE GENOMIC DNA]</scope>
    <source>
        <strain evidence="5">PAL-ZL1</strain>
    </source>
</reference>
<dbReference type="InterPro" id="IPR001220">
    <property type="entry name" value="Legume_lectin_dom"/>
</dbReference>
<keyword evidence="2" id="KW-0430">Lectin</keyword>
<comment type="caution">
    <text evidence="5">The sequence shown here is derived from an EMBL/GenBank/DDBJ whole genome shotgun (WGS) entry which is preliminary data.</text>
</comment>
<feature type="domain" description="Legume lectin" evidence="4">
    <location>
        <begin position="70"/>
        <end position="125"/>
    </location>
</feature>
<evidence type="ECO:0000256" key="2">
    <source>
        <dbReference type="ARBA" id="ARBA00022734"/>
    </source>
</evidence>
<sequence>MTQQLMEPYHIQGSTQKCMKVASLFLLVRIKLKTNGGGVLLSSPMKIEEQQDEATEKEISHDESNTTSSFSIRPRGHLDLVNSSKLTKNKFVGSEFDTRLDAHFKDPNDHHVCLDIDSLNSIKIVEPMLQVEFLKISTFSVEVNGGLTPCGGGSGGARILPDARRNA</sequence>
<proteinExistence type="inferred from homology"/>
<dbReference type="AlphaFoldDB" id="A0A4U5QXG9"/>
<evidence type="ECO:0000256" key="1">
    <source>
        <dbReference type="ARBA" id="ARBA00007606"/>
    </source>
</evidence>
<name>A0A4U5QXG9_POPAL</name>
<evidence type="ECO:0000313" key="5">
    <source>
        <dbReference type="EMBL" id="TKS15880.1"/>
    </source>
</evidence>
<dbReference type="SUPFAM" id="SSF49899">
    <property type="entry name" value="Concanavalin A-like lectins/glucanases"/>
    <property type="match status" value="1"/>
</dbReference>
<dbReference type="Pfam" id="PF00139">
    <property type="entry name" value="Lectin_legB"/>
    <property type="match status" value="1"/>
</dbReference>
<evidence type="ECO:0000256" key="3">
    <source>
        <dbReference type="SAM" id="MobiDB-lite"/>
    </source>
</evidence>
<gene>
    <name evidence="5" type="ORF">D5086_0000029150</name>
</gene>
<feature type="compositionally biased region" description="Basic and acidic residues" evidence="3">
    <location>
        <begin position="48"/>
        <end position="64"/>
    </location>
</feature>
<accession>A0A4U5QXG9</accession>